<reference evidence="1 2" key="1">
    <citation type="journal article" date="2013" name="Antonie Van Leeuwenhoek">
        <title>Paracoccus zhejiangensis sp. nov., isolated from activated sludge in wastewater-treatment system.</title>
        <authorList>
            <person name="Wu Z.G."/>
            <person name="Zhang D.F."/>
            <person name="Liu Y.L."/>
            <person name="Wang F."/>
            <person name="Jiang X."/>
            <person name="Li C."/>
            <person name="Li S.P."/>
            <person name="Hong Q."/>
            <person name="Li W.J."/>
        </authorList>
    </citation>
    <scope>NUCLEOTIDE SEQUENCE [LARGE SCALE GENOMIC DNA]</scope>
    <source>
        <strain evidence="1 2">J6</strain>
    </source>
</reference>
<gene>
    <name evidence="1" type="ORF">CX676_16605</name>
</gene>
<sequence>MLAASAVVYADEHLQDWIPDVLTIPEDAEVVTDRAIGSTVRMFSIATGADVDALFAEWEESLSGNGYPVTQGADDLLDHSIEFSGPGIANAKIIVAPTTEDGRSVIEFDATLD</sequence>
<evidence type="ECO:0000313" key="1">
    <source>
        <dbReference type="EMBL" id="AUH65573.1"/>
    </source>
</evidence>
<evidence type="ECO:0000313" key="2">
    <source>
        <dbReference type="Proteomes" id="UP000234530"/>
    </source>
</evidence>
<name>A0A2H5F218_9RHOB</name>
<protein>
    <submittedName>
        <fullName evidence="1">Uncharacterized protein</fullName>
    </submittedName>
</protein>
<keyword evidence="2" id="KW-1185">Reference proteome</keyword>
<dbReference type="EMBL" id="CP025430">
    <property type="protein sequence ID" value="AUH65573.1"/>
    <property type="molecule type" value="Genomic_DNA"/>
</dbReference>
<dbReference type="AlphaFoldDB" id="A0A2H5F218"/>
<dbReference type="KEGG" id="pzh:CX676_16605"/>
<proteinExistence type="predicted"/>
<accession>A0A2H5F218</accession>
<dbReference type="Proteomes" id="UP000234530">
    <property type="component" value="Chromosome"/>
</dbReference>
<organism evidence="1 2">
    <name type="scientific">Paracoccus zhejiangensis</name>
    <dbReference type="NCBI Taxonomy" id="1077935"/>
    <lineage>
        <taxon>Bacteria</taxon>
        <taxon>Pseudomonadati</taxon>
        <taxon>Pseudomonadota</taxon>
        <taxon>Alphaproteobacteria</taxon>
        <taxon>Rhodobacterales</taxon>
        <taxon>Paracoccaceae</taxon>
        <taxon>Paracoccus</taxon>
    </lineage>
</organism>